<reference evidence="4" key="1">
    <citation type="journal article" date="2019" name="Int. J. Syst. Evol. Microbiol.">
        <title>The Global Catalogue of Microorganisms (GCM) 10K type strain sequencing project: providing services to taxonomists for standard genome sequencing and annotation.</title>
        <authorList>
            <consortium name="The Broad Institute Genomics Platform"/>
            <consortium name="The Broad Institute Genome Sequencing Center for Infectious Disease"/>
            <person name="Wu L."/>
            <person name="Ma J."/>
        </authorList>
    </citation>
    <scope>NUCLEOTIDE SEQUENCE [LARGE SCALE GENOMIC DNA]</scope>
    <source>
        <strain evidence="4">DT72</strain>
    </source>
</reference>
<organism evidence="3 4">
    <name type="scientific">Rhodococcus gannanensis</name>
    <dbReference type="NCBI Taxonomy" id="1960308"/>
    <lineage>
        <taxon>Bacteria</taxon>
        <taxon>Bacillati</taxon>
        <taxon>Actinomycetota</taxon>
        <taxon>Actinomycetes</taxon>
        <taxon>Mycobacteriales</taxon>
        <taxon>Nocardiaceae</taxon>
        <taxon>Rhodococcus</taxon>
    </lineage>
</organism>
<keyword evidence="3" id="KW-0418">Kinase</keyword>
<sequence>MTIDSRTNLDGDTQDTTSADDHSAKSAVVDAPKKKKKKKKAGAAKKPEKLTAGARFTEYSNPRKHPVVVALAAVCAVALVVAGVLAVLLDRRSDELAAAQQAARDAQTAEDVAGSYAVGAAQFEFGNLDPWSAALKDGTAPELTSRFDVAVQTLTPLIQEVQWSQTAKLIAATTVDVRDDSEFVVQVFVSTHMTSTQNPEGINTVTPYTITLDRDDDWLITDVAGIAGTAQDGSIGTGSPDALPADPSSPGADAPAAPAPAPAP</sequence>
<name>A0ABW4PBP9_9NOCA</name>
<feature type="region of interest" description="Disordered" evidence="1">
    <location>
        <begin position="229"/>
        <end position="264"/>
    </location>
</feature>
<keyword evidence="2" id="KW-0812">Transmembrane</keyword>
<gene>
    <name evidence="3" type="ORF">ACFSJG_24545</name>
</gene>
<feature type="compositionally biased region" description="Polar residues" evidence="1">
    <location>
        <begin position="1"/>
        <end position="17"/>
    </location>
</feature>
<comment type="caution">
    <text evidence="3">The sequence shown here is derived from an EMBL/GenBank/DDBJ whole genome shotgun (WGS) entry which is preliminary data.</text>
</comment>
<evidence type="ECO:0000256" key="1">
    <source>
        <dbReference type="SAM" id="MobiDB-lite"/>
    </source>
</evidence>
<feature type="transmembrane region" description="Helical" evidence="2">
    <location>
        <begin position="67"/>
        <end position="89"/>
    </location>
</feature>
<dbReference type="EMBL" id="JBHUFB010000020">
    <property type="protein sequence ID" value="MFD1815401.1"/>
    <property type="molecule type" value="Genomic_DNA"/>
</dbReference>
<dbReference type="Proteomes" id="UP001597286">
    <property type="component" value="Unassembled WGS sequence"/>
</dbReference>
<keyword evidence="2" id="KW-1133">Transmembrane helix</keyword>
<proteinExistence type="predicted"/>
<evidence type="ECO:0000256" key="2">
    <source>
        <dbReference type="SAM" id="Phobius"/>
    </source>
</evidence>
<protein>
    <submittedName>
        <fullName evidence="3">Serine/threonine protein kinase</fullName>
    </submittedName>
</protein>
<feature type="compositionally biased region" description="Low complexity" evidence="1">
    <location>
        <begin position="239"/>
        <end position="256"/>
    </location>
</feature>
<keyword evidence="3" id="KW-0723">Serine/threonine-protein kinase</keyword>
<evidence type="ECO:0000313" key="4">
    <source>
        <dbReference type="Proteomes" id="UP001597286"/>
    </source>
</evidence>
<keyword evidence="4" id="KW-1185">Reference proteome</keyword>
<evidence type="ECO:0000313" key="3">
    <source>
        <dbReference type="EMBL" id="MFD1815401.1"/>
    </source>
</evidence>
<accession>A0ABW4PBP9</accession>
<dbReference type="RefSeq" id="WP_378487829.1">
    <property type="nucleotide sequence ID" value="NZ_JBHUFB010000020.1"/>
</dbReference>
<feature type="compositionally biased region" description="Basic residues" evidence="1">
    <location>
        <begin position="33"/>
        <end position="43"/>
    </location>
</feature>
<dbReference type="GO" id="GO:0004674">
    <property type="term" value="F:protein serine/threonine kinase activity"/>
    <property type="evidence" value="ECO:0007669"/>
    <property type="project" value="UniProtKB-KW"/>
</dbReference>
<keyword evidence="3" id="KW-0808">Transferase</keyword>
<keyword evidence="2" id="KW-0472">Membrane</keyword>
<feature type="region of interest" description="Disordered" evidence="1">
    <location>
        <begin position="1"/>
        <end position="48"/>
    </location>
</feature>